<evidence type="ECO:0000256" key="4">
    <source>
        <dbReference type="ARBA" id="ARBA00022833"/>
    </source>
</evidence>
<feature type="domain" description="Peptidase M20 dimerisation" evidence="5">
    <location>
        <begin position="151"/>
        <end position="231"/>
    </location>
</feature>
<comment type="cofactor">
    <cofactor evidence="1">
        <name>Zn(2+)</name>
        <dbReference type="ChEBI" id="CHEBI:29105"/>
    </cofactor>
</comment>
<dbReference type="NCBIfam" id="TIGR01880">
    <property type="entry name" value="Ac-peptdase-euk"/>
    <property type="match status" value="1"/>
</dbReference>
<keyword evidence="3" id="KW-0479">Metal-binding</keyword>
<evidence type="ECO:0000256" key="1">
    <source>
        <dbReference type="ARBA" id="ARBA00001947"/>
    </source>
</evidence>
<dbReference type="Gene3D" id="1.10.150.900">
    <property type="match status" value="1"/>
</dbReference>
<organism evidence="6 7">
    <name type="scientific">Tegillarca granosa</name>
    <name type="common">Malaysian cockle</name>
    <name type="synonym">Anadara granosa</name>
    <dbReference type="NCBI Taxonomy" id="220873"/>
    <lineage>
        <taxon>Eukaryota</taxon>
        <taxon>Metazoa</taxon>
        <taxon>Spiralia</taxon>
        <taxon>Lophotrochozoa</taxon>
        <taxon>Mollusca</taxon>
        <taxon>Bivalvia</taxon>
        <taxon>Autobranchia</taxon>
        <taxon>Pteriomorphia</taxon>
        <taxon>Arcoida</taxon>
        <taxon>Arcoidea</taxon>
        <taxon>Arcidae</taxon>
        <taxon>Tegillarca</taxon>
    </lineage>
</organism>
<evidence type="ECO:0000259" key="5">
    <source>
        <dbReference type="Pfam" id="PF07687"/>
    </source>
</evidence>
<dbReference type="SUPFAM" id="SSF53187">
    <property type="entry name" value="Zn-dependent exopeptidases"/>
    <property type="match status" value="1"/>
</dbReference>
<dbReference type="PANTHER" id="PTHR45892">
    <property type="entry name" value="AMINOACYLASE-1"/>
    <property type="match status" value="1"/>
</dbReference>
<dbReference type="Proteomes" id="UP001217089">
    <property type="component" value="Unassembled WGS sequence"/>
</dbReference>
<dbReference type="InterPro" id="IPR036264">
    <property type="entry name" value="Bact_exopeptidase_dim_dom"/>
</dbReference>
<evidence type="ECO:0000256" key="2">
    <source>
        <dbReference type="ARBA" id="ARBA00022490"/>
    </source>
</evidence>
<dbReference type="InterPro" id="IPR010159">
    <property type="entry name" value="N-acyl_aa_amidohydrolase"/>
</dbReference>
<keyword evidence="7" id="KW-1185">Reference proteome</keyword>
<proteinExistence type="predicted"/>
<dbReference type="Pfam" id="PF01546">
    <property type="entry name" value="Peptidase_M20"/>
    <property type="match status" value="1"/>
</dbReference>
<dbReference type="InterPro" id="IPR002933">
    <property type="entry name" value="Peptidase_M20"/>
</dbReference>
<evidence type="ECO:0000313" key="7">
    <source>
        <dbReference type="Proteomes" id="UP001217089"/>
    </source>
</evidence>
<protein>
    <recommendedName>
        <fullName evidence="5">Peptidase M20 dimerisation domain-containing protein</fullName>
    </recommendedName>
</protein>
<gene>
    <name evidence="6" type="ORF">KUTeg_021048</name>
</gene>
<comment type="caution">
    <text evidence="6">The sequence shown here is derived from an EMBL/GenBank/DDBJ whole genome shotgun (WGS) entry which is preliminary data.</text>
</comment>
<accession>A0ABQ9E9N0</accession>
<dbReference type="InterPro" id="IPR052083">
    <property type="entry name" value="Aminoacylase-1_M20A"/>
</dbReference>
<keyword evidence="2" id="KW-0963">Cytoplasm</keyword>
<sequence>MPEEKSSKRRKVEDPAVTKFREYLRIKTVHPTPDYDGALAFLEQYAKDVGLPYKTVEDMKSNGILYLEAIRKMKKAGQRCLRTIHLTFVPDEEVGGKYGMEKFVQHEEYKKLNVGCAVDEGLANPTDAFTVFYGERAPWCHGSRFIENTAAEKFRKVINKFLEFRAQEEKKLKGNACLRLGDVTTVNLTNVQGGLQFNVVPEEMFAGFDIRITPTVNFEEFENKIKQWLEECGEGITYEFHQKCMIQNTTSTSTDDPWWGAFSSACDSMGLKIEPEIFPAATDSRFFRELGIPAIGFSPMNNTPILLHDHNEFLNENIFLKGIDIFCKIIPALADVVSG</sequence>
<reference evidence="6 7" key="1">
    <citation type="submission" date="2022-12" db="EMBL/GenBank/DDBJ databases">
        <title>Chromosome-level genome of Tegillarca granosa.</title>
        <authorList>
            <person name="Kim J."/>
        </authorList>
    </citation>
    <scope>NUCLEOTIDE SEQUENCE [LARGE SCALE GENOMIC DNA]</scope>
    <source>
        <strain evidence="6">Teg-2019</strain>
        <tissue evidence="6">Adductor muscle</tissue>
    </source>
</reference>
<dbReference type="Gene3D" id="3.30.70.360">
    <property type="match status" value="1"/>
</dbReference>
<dbReference type="PIRSF" id="PIRSF036696">
    <property type="entry name" value="ACY-1"/>
    <property type="match status" value="1"/>
</dbReference>
<dbReference type="SUPFAM" id="SSF55031">
    <property type="entry name" value="Bacterial exopeptidase dimerisation domain"/>
    <property type="match status" value="1"/>
</dbReference>
<dbReference type="EMBL" id="JARBDR010000918">
    <property type="protein sequence ID" value="KAJ8302061.1"/>
    <property type="molecule type" value="Genomic_DNA"/>
</dbReference>
<dbReference type="Gene3D" id="3.40.630.10">
    <property type="entry name" value="Zn peptidases"/>
    <property type="match status" value="2"/>
</dbReference>
<dbReference type="PANTHER" id="PTHR45892:SF1">
    <property type="entry name" value="AMINOACYLASE-1"/>
    <property type="match status" value="1"/>
</dbReference>
<evidence type="ECO:0000313" key="6">
    <source>
        <dbReference type="EMBL" id="KAJ8302061.1"/>
    </source>
</evidence>
<dbReference type="Pfam" id="PF07687">
    <property type="entry name" value="M20_dimer"/>
    <property type="match status" value="1"/>
</dbReference>
<name>A0ABQ9E9N0_TEGGR</name>
<dbReference type="InterPro" id="IPR011650">
    <property type="entry name" value="Peptidase_M20_dimer"/>
</dbReference>
<evidence type="ECO:0000256" key="3">
    <source>
        <dbReference type="ARBA" id="ARBA00022723"/>
    </source>
</evidence>
<keyword evidence="4" id="KW-0862">Zinc</keyword>